<evidence type="ECO:0000256" key="1">
    <source>
        <dbReference type="ARBA" id="ARBA00001957"/>
    </source>
</evidence>
<dbReference type="CDD" id="cd08953">
    <property type="entry name" value="KR_2_SDR_x"/>
    <property type="match status" value="1"/>
</dbReference>
<dbReference type="PANTHER" id="PTHR43775">
    <property type="entry name" value="FATTY ACID SYNTHASE"/>
    <property type="match status" value="1"/>
</dbReference>
<dbReference type="Gene3D" id="3.30.70.250">
    <property type="entry name" value="Malonyl-CoA ACP transacylase, ACP-binding"/>
    <property type="match status" value="1"/>
</dbReference>
<dbReference type="InterPro" id="IPR016035">
    <property type="entry name" value="Acyl_Trfase/lysoPLipase"/>
</dbReference>
<dbReference type="Gene3D" id="2.30.38.10">
    <property type="entry name" value="Luciferase, Domain 3"/>
    <property type="match status" value="1"/>
</dbReference>
<dbReference type="InterPro" id="IPR000873">
    <property type="entry name" value="AMP-dep_synth/lig_dom"/>
</dbReference>
<dbReference type="Gene3D" id="3.30.70.3290">
    <property type="match status" value="1"/>
</dbReference>
<dbReference type="InterPro" id="IPR016036">
    <property type="entry name" value="Malonyl_transacylase_ACP-bd"/>
</dbReference>
<dbReference type="Gene3D" id="3.40.47.10">
    <property type="match status" value="1"/>
</dbReference>
<dbReference type="SMART" id="SM00822">
    <property type="entry name" value="PKS_KR"/>
    <property type="match status" value="1"/>
</dbReference>
<comment type="similarity">
    <text evidence="5">In the C-terminal section; belongs to the NRP synthetase family.</text>
</comment>
<name>A0ABX0IVV5_9FLAO</name>
<dbReference type="Pfam" id="PF16197">
    <property type="entry name" value="KAsynt_C_assoc"/>
    <property type="match status" value="1"/>
</dbReference>
<dbReference type="InterPro" id="IPR013968">
    <property type="entry name" value="PKS_KR"/>
</dbReference>
<dbReference type="InterPro" id="IPR014030">
    <property type="entry name" value="Ketoacyl_synth_N"/>
</dbReference>
<dbReference type="InterPro" id="IPR032821">
    <property type="entry name" value="PKS_assoc"/>
</dbReference>
<dbReference type="Gene3D" id="3.30.559.30">
    <property type="entry name" value="Nonribosomal peptide synthetase, condensation domain"/>
    <property type="match status" value="2"/>
</dbReference>
<dbReference type="Gene3D" id="1.10.1200.10">
    <property type="entry name" value="ACP-like"/>
    <property type="match status" value="2"/>
</dbReference>
<dbReference type="PANTHER" id="PTHR43775:SF51">
    <property type="entry name" value="INACTIVE PHENOLPHTHIOCEROL SYNTHESIS POLYKETIDE SYNTHASE TYPE I PKS1-RELATED"/>
    <property type="match status" value="1"/>
</dbReference>
<dbReference type="InterPro" id="IPR014031">
    <property type="entry name" value="Ketoacyl_synth_C"/>
</dbReference>
<dbReference type="SMART" id="SM00827">
    <property type="entry name" value="PKS_AT"/>
    <property type="match status" value="1"/>
</dbReference>
<dbReference type="Pfam" id="PF02801">
    <property type="entry name" value="Ketoacyl-synt_C"/>
    <property type="match status" value="1"/>
</dbReference>
<dbReference type="Gene3D" id="3.30.300.30">
    <property type="match status" value="1"/>
</dbReference>
<dbReference type="Pfam" id="PF00698">
    <property type="entry name" value="Acyl_transf_1"/>
    <property type="match status" value="1"/>
</dbReference>
<dbReference type="Gene3D" id="1.10.1240.100">
    <property type="match status" value="1"/>
</dbReference>
<dbReference type="CDD" id="cd19531">
    <property type="entry name" value="LCL_NRPS-like"/>
    <property type="match status" value="1"/>
</dbReference>
<dbReference type="Gene3D" id="3.40.50.980">
    <property type="match status" value="2"/>
</dbReference>
<organism evidence="8 9">
    <name type="scientific">Flavobacterium jejuense</name>
    <dbReference type="NCBI Taxonomy" id="1544455"/>
    <lineage>
        <taxon>Bacteria</taxon>
        <taxon>Pseudomonadati</taxon>
        <taxon>Bacteroidota</taxon>
        <taxon>Flavobacteriia</taxon>
        <taxon>Flavobacteriales</taxon>
        <taxon>Flavobacteriaceae</taxon>
        <taxon>Flavobacterium</taxon>
    </lineage>
</organism>
<dbReference type="SUPFAM" id="SSF47336">
    <property type="entry name" value="ACP-like"/>
    <property type="match status" value="2"/>
</dbReference>
<dbReference type="Gene3D" id="3.40.366.10">
    <property type="entry name" value="Malonyl-Coenzyme A Acyl Carrier Protein, domain 2"/>
    <property type="match status" value="1"/>
</dbReference>
<dbReference type="SMART" id="SM00823">
    <property type="entry name" value="PKS_PP"/>
    <property type="match status" value="2"/>
</dbReference>
<dbReference type="InterPro" id="IPR049490">
    <property type="entry name" value="C883_1060-like_KR_N"/>
</dbReference>
<dbReference type="InterPro" id="IPR014043">
    <property type="entry name" value="Acyl_transferase_dom"/>
</dbReference>
<evidence type="ECO:0000256" key="2">
    <source>
        <dbReference type="ARBA" id="ARBA00022450"/>
    </source>
</evidence>
<dbReference type="InterPro" id="IPR020841">
    <property type="entry name" value="PKS_Beta-ketoAc_synthase_dom"/>
</dbReference>
<dbReference type="InterPro" id="IPR050091">
    <property type="entry name" value="PKS_NRPS_Biosynth_Enz"/>
</dbReference>
<dbReference type="PROSITE" id="PS52004">
    <property type="entry name" value="KS3_2"/>
    <property type="match status" value="1"/>
</dbReference>
<dbReference type="Pfam" id="PF00109">
    <property type="entry name" value="ketoacyl-synt"/>
    <property type="match status" value="1"/>
</dbReference>
<accession>A0ABX0IVV5</accession>
<sequence length="2964" mass="335966">MDNYNGVEIAIIGMSGQFPGADDVNQFWENLKNGVESISFFSEEEVLNEGEEKSIVKNPSYVKANAYLKNKEYFDAAFFGYTPSEAKLMDPQLRLFHENCWKALEDAGCDVTTNNQKIGLFAGAASNVNWLTYSLLTNMDNEVNNFNAFQLRDATFLCSRVSYLLNLQGPSVYINTACSTSLVAIQRACMSLLLRECKIALAGGITIKNYSKKGYIHEEGMIDSKDGHCRTFDAEATGTIGSEGVGVVVLKRLADAISDGDHIYAIIKGSGVNNDGSNKIAYTAPSIDGQSQAIMKALSMSKIKAESISYVEAHGTATKLGDPIEVEALINSFGKSNEKYCALGSVKTNVGHLDIASGVTGFIKTVLSLKNRLIPANLHYKTPNPKINFSESPFYVNAELKEWKNDKYPLRAGVSSFGIGGTNAHIILEEAPKPKVSSQSRKHQLLVFSAKTKTSLERSIVDFKTYFNSNPDAKLADIAHTLQVGRTAMNYRATLACCDHEDALTMLDSIKVKDKSISENNKPVLAFMFPGYGSQYVGMCKDLYTSEPIFKETVDQCVTIIKNNFNKDLRPLLLADEGSEWAEKINEIEFSQPLLFIVEYALAQTLTKWGIKPDMVGGHSTGKYVAACVSGIFSLEDALMLIVKRAELMQKVSKGTMLSVSISEKELLPLLKEFDDISLAAVNSSELCVVSGKDESIERFIVFIEQKGYVSKFLQASHAYHSYMMDEILDDFEAIIDKIQINPQQIPFLSNLSGVLATDLEIAQPKYWVNHIRETVRFSDNVEEILKNKKAIILEVGPGKVLTSLVNSNKFKSEGHTVINLVRHPNEEINDQKNLISALGHMWENGLDVDWKNLYKADEVRLKVSLPTYSFDKVEYPANIDAFKMILNDSNSMLKIGDSSSWYYSSSWKKASLFKKEVIYDEHILLFSDKLGVGESLFQKLNQESENVTIVTKGNEFSKRDSQTYQIDPENEDHYAKLFQSLSTEGKKTNKVIYAWNISKNEYESQEKANKDFFHLLSVAKSIKKITNSENKKLILITNDFHNITGNEILEVKKSAQLGLLKVISQESIGLTTGHIDISLSQMPDLQCLYEEVKYIQSGRTVSIRNANRWEQFFDRLKIEQAPDKSGFKEGGVYLITGGLGNLGFNLSQYILKNYKAKVILLGRSLMPSREEWNNEKNNIKVDRMLKLEQLGEAYYFNCNISDENSLKNVVQKAEEKFGAINGIIHAAGIISGNSINMFDVLSRNDYQEHFDAKIQGIVNLDTTFQDKQLDFCFVVSSLSSILGGLGFGGYASSNSFIDYFVSSKRNMKDSRNWICVNFDGLDFSEVPEDTSILNIDEIFEVVEQSLFMNEFSPIVISKKDLQIRIDEWINRNNNQNSSVDDKADHNALYERLSVSGGDMSNAVEITMKTLWEDFFGKTIDMEDDFFEIGGDSLKALTIIRKILSAFNIEISIKEFFDNSTLEKISKLILNKKEQGTEEIKYLSIPKTEKKEYYPLSSVQKRSYFIHEFSKTSLAYNLPRIVKLKGKIDIDRISDIFRQLFERHESLRTCFVQVNGVPMQKIEDHVSFNISIYNVEEDNVSGIIKKFIAPFKLDSCPLMRVGIIELGPEEHMLMVDNHHIISDAISQGILIYDFMRLYNNEVLPELKVQYKDYAEWQLSEERMQKISAQKSFWNDEFSEGFSYLELPADFARPLVSNNTGEAINIILTLQETIGLKKLAETEKATNYMVLLSIFNIFLGKLCNQDDIIVGSPVAGRQHSDLDSVIGDFVNVLPIRNFPKADLTFSEFVSEVKMNAIACFDNQEYPFEELVDDLNVKRVSNRNPLFDVLFEYQTSSEDMELKIPGLELINFDNFEEKALNVSKFDLMFSAVESSDGNELFLRLEYSFGLFKRETVERFIKYYKKIINSVINNPEIKISDILLDDEEQLISNINQTKTVQRSQETIIELFENQVVNFPNKIAIKDKNQTLSFQELKNESDRIAAYLKEIKGINAGDLIGIMLDRDINLIPIILGVLKVGAAFIPIDVKSPIDRVNVIAEDSGLKLLVTMDKYVNSSLSINILKLDEELNDIKNHQKIPYQSGSIDPKTLAYIIFTSGSTGNPKGVMIEHQSLVNYIMFASAQYVNGMKSTFPLFTSISFDLTITSIFTPLITGNTVIMFPDDGNESLVEKVFENKDIDVIKLTPSHLKIIKEIDFEYSNNSKRIIVGGEDFETKLALDILNKFEENIEIYNEYGPTEATVGCMIYKFNKEDDFHSVPIGIPIDNTQIYLLDKSLKPVPVGVKGELYVSGNGIARGYLGNEELTNEKFIKNPFIKSEKMYKTGDLAVRMADGNIIFKGRIDDQIKISGYRIELGEIESKMYSYSDIKEAIVIVKESGLDKFLVAYFVSDIFIDTGVFRDYLLTVLPDYMVPVNYIALDKMPLTKNGKLDKKSLPDIEVELGYKAPSNKLEKELVEIYANVLKIDKEIVSVNKSFFELGGNSIRVILLISNIRKISDVKLSLKDVFDNPSIEKLSQVIENASKEKELTIARVEKMEHYPASSAQERMYYQQSLDVNNMGWNIFTSLEINKEINIDKLTQAFQKLIDRHECLRTSFNLLENGVVQKINEKVTFKLDVINENDYEDLPEAFNHFVRPFNLSDESLFRAALFVRKNKCNILFIDVHHIVCDGISLDILIKDFKALYEGQDLKPLKLRYVDFTVWQMSLNSKMQNQKNYWEKRLSGQLPRLELPTLQDRKNISTYTVSTSVLEINGELFENIKKFTTDAKVSNFMFLLSVYYLLLSKTSENNDVIIGTDAIGRTHPELNGLVGTFVNILPLRVKVNPDITYLDFLSEVKDCVLTAFDNQDFQFDQMVSLINKEDRKERNPIVDVHFAVSDTVDGEEELKSLSFTPILINKDVRTSTYEFKIEVNESNNQMNIIFIYSNELYNEEIIDVLKNYYKNILITVLNNVSANIKNIELEFQEADINF</sequence>
<proteinExistence type="inferred from homology"/>
<keyword evidence="3" id="KW-0597">Phosphoprotein</keyword>
<dbReference type="Pfam" id="PF08659">
    <property type="entry name" value="KR"/>
    <property type="match status" value="1"/>
</dbReference>
<dbReference type="InterPro" id="IPR001242">
    <property type="entry name" value="Condensation_dom"/>
</dbReference>
<dbReference type="InterPro" id="IPR001227">
    <property type="entry name" value="Ac_transferase_dom_sf"/>
</dbReference>
<dbReference type="SUPFAM" id="SSF53901">
    <property type="entry name" value="Thiolase-like"/>
    <property type="match status" value="1"/>
</dbReference>
<dbReference type="InterPro" id="IPR009081">
    <property type="entry name" value="PP-bd_ACP"/>
</dbReference>
<dbReference type="InterPro" id="IPR010071">
    <property type="entry name" value="AA_adenyl_dom"/>
</dbReference>
<dbReference type="Pfam" id="PF00550">
    <property type="entry name" value="PP-binding"/>
    <property type="match status" value="2"/>
</dbReference>
<dbReference type="Proteomes" id="UP000817854">
    <property type="component" value="Unassembled WGS sequence"/>
</dbReference>
<evidence type="ECO:0000313" key="8">
    <source>
        <dbReference type="EMBL" id="NHN25920.1"/>
    </source>
</evidence>
<dbReference type="Pfam" id="PF00668">
    <property type="entry name" value="Condensation"/>
    <property type="match status" value="2"/>
</dbReference>
<dbReference type="InterPro" id="IPR020806">
    <property type="entry name" value="PKS_PP-bd"/>
</dbReference>
<comment type="caution">
    <text evidence="8">The sequence shown here is derived from an EMBL/GenBank/DDBJ whole genome shotgun (WGS) entry which is preliminary data.</text>
</comment>
<dbReference type="Pfam" id="PF00501">
    <property type="entry name" value="AMP-binding"/>
    <property type="match status" value="1"/>
</dbReference>
<evidence type="ECO:0000256" key="5">
    <source>
        <dbReference type="ARBA" id="ARBA00029443"/>
    </source>
</evidence>
<dbReference type="InterPro" id="IPR020845">
    <property type="entry name" value="AMP-binding_CS"/>
</dbReference>
<dbReference type="PROSITE" id="PS00012">
    <property type="entry name" value="PHOSPHOPANTETHEINE"/>
    <property type="match status" value="2"/>
</dbReference>
<dbReference type="PROSITE" id="PS00606">
    <property type="entry name" value="KS3_1"/>
    <property type="match status" value="1"/>
</dbReference>
<reference evidence="8" key="1">
    <citation type="submission" date="2019-05" db="EMBL/GenBank/DDBJ databases">
        <authorList>
            <person name="Lianzixin W."/>
        </authorList>
    </citation>
    <scope>NUCLEOTIDE SEQUENCE</scope>
    <source>
        <strain evidence="8">EC11</strain>
    </source>
</reference>
<dbReference type="SUPFAM" id="SSF56801">
    <property type="entry name" value="Acetyl-CoA synthetase-like"/>
    <property type="match status" value="1"/>
</dbReference>
<dbReference type="SUPFAM" id="SSF52777">
    <property type="entry name" value="CoA-dependent acyltransferases"/>
    <property type="match status" value="4"/>
</dbReference>
<dbReference type="PROSITE" id="PS00455">
    <property type="entry name" value="AMP_BINDING"/>
    <property type="match status" value="1"/>
</dbReference>
<evidence type="ECO:0000256" key="4">
    <source>
        <dbReference type="ARBA" id="ARBA00022679"/>
    </source>
</evidence>
<dbReference type="SUPFAM" id="SSF55048">
    <property type="entry name" value="Probable ACP-binding domain of malonyl-CoA ACP transacylase"/>
    <property type="match status" value="1"/>
</dbReference>
<dbReference type="InterPro" id="IPR036736">
    <property type="entry name" value="ACP-like_sf"/>
</dbReference>
<evidence type="ECO:0000313" key="9">
    <source>
        <dbReference type="Proteomes" id="UP000817854"/>
    </source>
</evidence>
<feature type="domain" description="Ketosynthase family 3 (KS3)" evidence="7">
    <location>
        <begin position="6"/>
        <end position="430"/>
    </location>
</feature>
<dbReference type="SUPFAM" id="SSF52151">
    <property type="entry name" value="FabD/lysophospholipase-like"/>
    <property type="match status" value="1"/>
</dbReference>
<reference evidence="8" key="2">
    <citation type="submission" date="2020-02" db="EMBL/GenBank/DDBJ databases">
        <title>Flavobacterium profundi sp. nov., isolated from a deep-sea seamount.</title>
        <authorList>
            <person name="Zhang D.-C."/>
        </authorList>
    </citation>
    <scope>NUCLEOTIDE SEQUENCE</scope>
    <source>
        <strain evidence="8">EC11</strain>
    </source>
</reference>
<dbReference type="InterPro" id="IPR057326">
    <property type="entry name" value="KR_dom"/>
</dbReference>
<dbReference type="InterPro" id="IPR036291">
    <property type="entry name" value="NAD(P)-bd_dom_sf"/>
</dbReference>
<dbReference type="Pfam" id="PF21394">
    <property type="entry name" value="Beta-ketacyl_N"/>
    <property type="match status" value="1"/>
</dbReference>
<dbReference type="InterPro" id="IPR045851">
    <property type="entry name" value="AMP-bd_C_sf"/>
</dbReference>
<keyword evidence="4" id="KW-0808">Transferase</keyword>
<dbReference type="InterPro" id="IPR006162">
    <property type="entry name" value="Ppantetheine_attach_site"/>
</dbReference>
<dbReference type="CDD" id="cd00833">
    <property type="entry name" value="PKS"/>
    <property type="match status" value="1"/>
</dbReference>
<evidence type="ECO:0000259" key="7">
    <source>
        <dbReference type="PROSITE" id="PS52004"/>
    </source>
</evidence>
<dbReference type="SUPFAM" id="SSF51735">
    <property type="entry name" value="NAD(P)-binding Rossmann-fold domains"/>
    <property type="match status" value="2"/>
</dbReference>
<protein>
    <submittedName>
        <fullName evidence="8">Amino acid adenylation domain-containing protein</fullName>
    </submittedName>
</protein>
<evidence type="ECO:0000256" key="3">
    <source>
        <dbReference type="ARBA" id="ARBA00022553"/>
    </source>
</evidence>
<evidence type="ECO:0000259" key="6">
    <source>
        <dbReference type="PROSITE" id="PS50075"/>
    </source>
</evidence>
<dbReference type="InterPro" id="IPR018201">
    <property type="entry name" value="Ketoacyl_synth_AS"/>
</dbReference>
<keyword evidence="9" id="KW-1185">Reference proteome</keyword>
<dbReference type="RefSeq" id="WP_140962257.1">
    <property type="nucleotide sequence ID" value="NZ_VEVQ02000005.1"/>
</dbReference>
<dbReference type="Gene3D" id="3.30.559.10">
    <property type="entry name" value="Chloramphenicol acetyltransferase-like domain"/>
    <property type="match status" value="2"/>
</dbReference>
<dbReference type="SMART" id="SM00825">
    <property type="entry name" value="PKS_KS"/>
    <property type="match status" value="1"/>
</dbReference>
<keyword evidence="2" id="KW-0596">Phosphopantetheine</keyword>
<feature type="domain" description="Carrier" evidence="6">
    <location>
        <begin position="1399"/>
        <end position="1473"/>
    </location>
</feature>
<comment type="cofactor">
    <cofactor evidence="1">
        <name>pantetheine 4'-phosphate</name>
        <dbReference type="ChEBI" id="CHEBI:47942"/>
    </cofactor>
</comment>
<feature type="domain" description="Carrier" evidence="6">
    <location>
        <begin position="2441"/>
        <end position="2518"/>
    </location>
</feature>
<dbReference type="InterPro" id="IPR023213">
    <property type="entry name" value="CAT-like_dom_sf"/>
</dbReference>
<gene>
    <name evidence="8" type="ORF">FIA58_009560</name>
</gene>
<dbReference type="EMBL" id="VEVQ02000005">
    <property type="protein sequence ID" value="NHN25920.1"/>
    <property type="molecule type" value="Genomic_DNA"/>
</dbReference>
<dbReference type="NCBIfam" id="TIGR01733">
    <property type="entry name" value="AA-adenyl-dom"/>
    <property type="match status" value="1"/>
</dbReference>
<dbReference type="InterPro" id="IPR016039">
    <property type="entry name" value="Thiolase-like"/>
</dbReference>
<dbReference type="Gene3D" id="3.40.50.720">
    <property type="entry name" value="NAD(P)-binding Rossmann-like Domain"/>
    <property type="match status" value="1"/>
</dbReference>
<dbReference type="PROSITE" id="PS50075">
    <property type="entry name" value="CARRIER"/>
    <property type="match status" value="2"/>
</dbReference>